<accession>A0ABY8TRJ4</accession>
<evidence type="ECO:0000313" key="1">
    <source>
        <dbReference type="EMBL" id="WIA11725.1"/>
    </source>
</evidence>
<evidence type="ECO:0008006" key="3">
    <source>
        <dbReference type="Google" id="ProtNLM"/>
    </source>
</evidence>
<name>A0ABY8TRJ4_TETOB</name>
<evidence type="ECO:0000313" key="2">
    <source>
        <dbReference type="Proteomes" id="UP001244341"/>
    </source>
</evidence>
<proteinExistence type="predicted"/>
<protein>
    <recommendedName>
        <fullName evidence="3">BRCT domain-containing protein</fullName>
    </recommendedName>
</protein>
<sequence length="208" mass="22867">MYRLAAADASHIQNFSIVNCVHNTVCIYAPARSTAASLLPWCCKGYKYPVITMVWFFKSLKASGKCDSSRSMPRLALTEESVAVPAPITAPLAAVSQAASLATTSCSSNDSCDVISPFAEQQQLQQARDRLRRRSLPAMHLLEERSSLRDSCAMMANPPVFDNPLRRRGCCNHNHSESLSSYRAEAIERELRVKQINCGERSVTGVAV</sequence>
<dbReference type="EMBL" id="CP126210">
    <property type="protein sequence ID" value="WIA11725.1"/>
    <property type="molecule type" value="Genomic_DNA"/>
</dbReference>
<dbReference type="Proteomes" id="UP001244341">
    <property type="component" value="Chromosome 3b"/>
</dbReference>
<organism evidence="1 2">
    <name type="scientific">Tetradesmus obliquus</name>
    <name type="common">Green alga</name>
    <name type="synonym">Acutodesmus obliquus</name>
    <dbReference type="NCBI Taxonomy" id="3088"/>
    <lineage>
        <taxon>Eukaryota</taxon>
        <taxon>Viridiplantae</taxon>
        <taxon>Chlorophyta</taxon>
        <taxon>core chlorophytes</taxon>
        <taxon>Chlorophyceae</taxon>
        <taxon>CS clade</taxon>
        <taxon>Sphaeropleales</taxon>
        <taxon>Scenedesmaceae</taxon>
        <taxon>Tetradesmus</taxon>
    </lineage>
</organism>
<keyword evidence="2" id="KW-1185">Reference proteome</keyword>
<reference evidence="1 2" key="1">
    <citation type="submission" date="2023-05" db="EMBL/GenBank/DDBJ databases">
        <title>A 100% complete, gapless, phased diploid assembly of the Scenedesmus obliquus UTEX 3031 genome.</title>
        <authorList>
            <person name="Biondi T.C."/>
            <person name="Hanschen E.R."/>
            <person name="Kwon T."/>
            <person name="Eng W."/>
            <person name="Kruse C.P.S."/>
            <person name="Koehler S.I."/>
            <person name="Kunde Y."/>
            <person name="Gleasner C.D."/>
            <person name="You Mak K.T."/>
            <person name="Polle J."/>
            <person name="Hovde B.T."/>
            <person name="Starkenburg S.R."/>
        </authorList>
    </citation>
    <scope>NUCLEOTIDE SEQUENCE [LARGE SCALE GENOMIC DNA]</scope>
    <source>
        <strain evidence="1 2">DOE0152z</strain>
    </source>
</reference>
<gene>
    <name evidence="1" type="ORF">OEZ85_011820</name>
</gene>